<dbReference type="Proteomes" id="UP001174909">
    <property type="component" value="Unassembled WGS sequence"/>
</dbReference>
<evidence type="ECO:0000313" key="1">
    <source>
        <dbReference type="EMBL" id="CAI7996306.1"/>
    </source>
</evidence>
<comment type="caution">
    <text evidence="1">The sequence shown here is derived from an EMBL/GenBank/DDBJ whole genome shotgun (WGS) entry which is preliminary data.</text>
</comment>
<name>A0AA35QY08_GEOBA</name>
<dbReference type="AlphaFoldDB" id="A0AA35QY08"/>
<proteinExistence type="predicted"/>
<gene>
    <name evidence="1" type="ORF">GBAR_LOCUS1851</name>
</gene>
<sequence>MTRLVTLEPNERIYHSMVPAFARNQSIKLNLNVDKKQPLLQPYYVHTAKRRDEAYEVFAWPSGPKIMEFQKFFMQTSWFDTVHSGKFYHTKTH</sequence>
<protein>
    <submittedName>
        <fullName evidence="1">Uncharacterized protein</fullName>
    </submittedName>
</protein>
<feature type="non-terminal residue" evidence="1">
    <location>
        <position position="1"/>
    </location>
</feature>
<accession>A0AA35QY08</accession>
<reference evidence="1" key="1">
    <citation type="submission" date="2023-03" db="EMBL/GenBank/DDBJ databases">
        <authorList>
            <person name="Steffen K."/>
            <person name="Cardenas P."/>
        </authorList>
    </citation>
    <scope>NUCLEOTIDE SEQUENCE</scope>
</reference>
<evidence type="ECO:0000313" key="2">
    <source>
        <dbReference type="Proteomes" id="UP001174909"/>
    </source>
</evidence>
<keyword evidence="2" id="KW-1185">Reference proteome</keyword>
<organism evidence="1 2">
    <name type="scientific">Geodia barretti</name>
    <name type="common">Barrett's horny sponge</name>
    <dbReference type="NCBI Taxonomy" id="519541"/>
    <lineage>
        <taxon>Eukaryota</taxon>
        <taxon>Metazoa</taxon>
        <taxon>Porifera</taxon>
        <taxon>Demospongiae</taxon>
        <taxon>Heteroscleromorpha</taxon>
        <taxon>Tetractinellida</taxon>
        <taxon>Astrophorina</taxon>
        <taxon>Geodiidae</taxon>
        <taxon>Geodia</taxon>
    </lineage>
</organism>
<dbReference type="EMBL" id="CASHTH010000268">
    <property type="protein sequence ID" value="CAI7996306.1"/>
    <property type="molecule type" value="Genomic_DNA"/>
</dbReference>